<organism evidence="1 2">
    <name type="scientific">Candidatus Methanogaster sp</name>
    <dbReference type="NCBI Taxonomy" id="3386292"/>
    <lineage>
        <taxon>Archaea</taxon>
        <taxon>Methanobacteriati</taxon>
        <taxon>Methanobacteriota</taxon>
        <taxon>Stenosarchaea group</taxon>
        <taxon>Methanomicrobia</taxon>
        <taxon>Methanosarcinales</taxon>
        <taxon>ANME-2 cluster</taxon>
        <taxon>Candidatus Methanogasteraceae</taxon>
        <taxon>Candidatus Methanogaster</taxon>
    </lineage>
</organism>
<accession>A0AC61L533</accession>
<proteinExistence type="predicted"/>
<evidence type="ECO:0000313" key="1">
    <source>
        <dbReference type="EMBL" id="PXF61599.1"/>
    </source>
</evidence>
<evidence type="ECO:0000313" key="2">
    <source>
        <dbReference type="Proteomes" id="UP000248329"/>
    </source>
</evidence>
<protein>
    <submittedName>
        <fullName evidence="1">Type II toxin-antitoxin system mRNA interferase toxin, RelE/StbE family</fullName>
    </submittedName>
</protein>
<dbReference type="EMBL" id="PQXF01000004">
    <property type="protein sequence ID" value="PXF61599.1"/>
    <property type="molecule type" value="Genomic_DNA"/>
</dbReference>
<reference evidence="1" key="1">
    <citation type="submission" date="2018-01" db="EMBL/GenBank/DDBJ databases">
        <authorList>
            <person name="Krukenberg V."/>
        </authorList>
    </citation>
    <scope>NUCLEOTIDE SEQUENCE</scope>
    <source>
        <strain evidence="1">E20ANME2</strain>
    </source>
</reference>
<comment type="caution">
    <text evidence="1">The sequence shown here is derived from an EMBL/GenBank/DDBJ whole genome shotgun (WGS) entry which is preliminary data.</text>
</comment>
<gene>
    <name evidence="1" type="ORF">C4B59_03355</name>
</gene>
<dbReference type="Proteomes" id="UP000248329">
    <property type="component" value="Unassembled WGS sequence"/>
</dbReference>
<name>A0AC61L533_9EURY</name>
<sequence length="83" mass="9771">MYALFITNKVKKEIKKVPKQPLNRIYEAIESLKKEPRPKGALKIKGNEGYRLRVGDYRILYAVNDHDQVVYIYRVKSRGAVYK</sequence>